<reference evidence="1" key="1">
    <citation type="journal article" date="2023" name="Mol. Phylogenet. Evol.">
        <title>Genome-scale phylogeny and comparative genomics of the fungal order Sordariales.</title>
        <authorList>
            <person name="Hensen N."/>
            <person name="Bonometti L."/>
            <person name="Westerberg I."/>
            <person name="Brannstrom I.O."/>
            <person name="Guillou S."/>
            <person name="Cros-Aarteil S."/>
            <person name="Calhoun S."/>
            <person name="Haridas S."/>
            <person name="Kuo A."/>
            <person name="Mondo S."/>
            <person name="Pangilinan J."/>
            <person name="Riley R."/>
            <person name="LaButti K."/>
            <person name="Andreopoulos B."/>
            <person name="Lipzen A."/>
            <person name="Chen C."/>
            <person name="Yan M."/>
            <person name="Daum C."/>
            <person name="Ng V."/>
            <person name="Clum A."/>
            <person name="Steindorff A."/>
            <person name="Ohm R.A."/>
            <person name="Martin F."/>
            <person name="Silar P."/>
            <person name="Natvig D.O."/>
            <person name="Lalanne C."/>
            <person name="Gautier V."/>
            <person name="Ament-Velasquez S.L."/>
            <person name="Kruys A."/>
            <person name="Hutchinson M.I."/>
            <person name="Powell A.J."/>
            <person name="Barry K."/>
            <person name="Miller A.N."/>
            <person name="Grigoriev I.V."/>
            <person name="Debuchy R."/>
            <person name="Gladieux P."/>
            <person name="Hiltunen Thoren M."/>
            <person name="Johannesson H."/>
        </authorList>
    </citation>
    <scope>NUCLEOTIDE SEQUENCE</scope>
    <source>
        <strain evidence="1">CBS 314.62</strain>
    </source>
</reference>
<accession>A0AAE0X5P3</accession>
<evidence type="ECO:0000313" key="2">
    <source>
        <dbReference type="Proteomes" id="UP001270362"/>
    </source>
</evidence>
<name>A0AAE0X5P3_9PEZI</name>
<protein>
    <submittedName>
        <fullName evidence="1">Uncharacterized protein</fullName>
    </submittedName>
</protein>
<reference evidence="1" key="2">
    <citation type="submission" date="2023-06" db="EMBL/GenBank/DDBJ databases">
        <authorList>
            <consortium name="Lawrence Berkeley National Laboratory"/>
            <person name="Haridas S."/>
            <person name="Hensen N."/>
            <person name="Bonometti L."/>
            <person name="Westerberg I."/>
            <person name="Brannstrom I.O."/>
            <person name="Guillou S."/>
            <person name="Cros-Aarteil S."/>
            <person name="Calhoun S."/>
            <person name="Kuo A."/>
            <person name="Mondo S."/>
            <person name="Pangilinan J."/>
            <person name="Riley R."/>
            <person name="Labutti K."/>
            <person name="Andreopoulos B."/>
            <person name="Lipzen A."/>
            <person name="Chen C."/>
            <person name="Yanf M."/>
            <person name="Daum C."/>
            <person name="Ng V."/>
            <person name="Clum A."/>
            <person name="Steindorff A."/>
            <person name="Ohm R."/>
            <person name="Martin F."/>
            <person name="Silar P."/>
            <person name="Natvig D."/>
            <person name="Lalanne C."/>
            <person name="Gautier V."/>
            <person name="Ament-Velasquez S.L."/>
            <person name="Kruys A."/>
            <person name="Hutchinson M.I."/>
            <person name="Powell A.J."/>
            <person name="Barry K."/>
            <person name="Miller A.N."/>
            <person name="Grigoriev I.V."/>
            <person name="Debuchy R."/>
            <person name="Gladieux P."/>
            <person name="Thoren M.H."/>
            <person name="Johannesson H."/>
        </authorList>
    </citation>
    <scope>NUCLEOTIDE SEQUENCE</scope>
    <source>
        <strain evidence="1">CBS 314.62</strain>
    </source>
</reference>
<evidence type="ECO:0000313" key="1">
    <source>
        <dbReference type="EMBL" id="KAK3685335.1"/>
    </source>
</evidence>
<dbReference type="Proteomes" id="UP001270362">
    <property type="component" value="Unassembled WGS sequence"/>
</dbReference>
<keyword evidence="2" id="KW-1185">Reference proteome</keyword>
<dbReference type="EMBL" id="JAULSO010000003">
    <property type="protein sequence ID" value="KAK3685335.1"/>
    <property type="molecule type" value="Genomic_DNA"/>
</dbReference>
<dbReference type="AlphaFoldDB" id="A0AAE0X5P3"/>
<organism evidence="1 2">
    <name type="scientific">Podospora appendiculata</name>
    <dbReference type="NCBI Taxonomy" id="314037"/>
    <lineage>
        <taxon>Eukaryota</taxon>
        <taxon>Fungi</taxon>
        <taxon>Dikarya</taxon>
        <taxon>Ascomycota</taxon>
        <taxon>Pezizomycotina</taxon>
        <taxon>Sordariomycetes</taxon>
        <taxon>Sordariomycetidae</taxon>
        <taxon>Sordariales</taxon>
        <taxon>Podosporaceae</taxon>
        <taxon>Podospora</taxon>
    </lineage>
</organism>
<feature type="non-terminal residue" evidence="1">
    <location>
        <position position="1"/>
    </location>
</feature>
<comment type="caution">
    <text evidence="1">The sequence shown here is derived from an EMBL/GenBank/DDBJ whole genome shotgun (WGS) entry which is preliminary data.</text>
</comment>
<proteinExistence type="predicted"/>
<sequence length="73" mass="8045">DLVPSVAFAIQPNDLAKQGYSLGPDQSWITCNGKNVLWVPPEYRPSRSAVQGQMISIGYASRRVFTTGFSRTI</sequence>
<gene>
    <name evidence="1" type="ORF">B0T22DRAFT_465391</name>
</gene>